<comment type="caution">
    <text evidence="2">The sequence shown here is derived from an EMBL/GenBank/DDBJ whole genome shotgun (WGS) entry which is preliminary data.</text>
</comment>
<dbReference type="InterPro" id="IPR050834">
    <property type="entry name" value="Glycosyltransf_2"/>
</dbReference>
<dbReference type="InterPro" id="IPR029044">
    <property type="entry name" value="Nucleotide-diphossugar_trans"/>
</dbReference>
<dbReference type="PANTHER" id="PTHR43685:SF3">
    <property type="entry name" value="SLR2126 PROTEIN"/>
    <property type="match status" value="1"/>
</dbReference>
<dbReference type="Pfam" id="PF00535">
    <property type="entry name" value="Glycos_transf_2"/>
    <property type="match status" value="1"/>
</dbReference>
<dbReference type="Proteomes" id="UP001628281">
    <property type="component" value="Unassembled WGS sequence"/>
</dbReference>
<evidence type="ECO:0000313" key="3">
    <source>
        <dbReference type="Proteomes" id="UP001628281"/>
    </source>
</evidence>
<gene>
    <name evidence="2" type="ORF">ACJ41P_15965</name>
</gene>
<keyword evidence="2" id="KW-0808">Transferase</keyword>
<dbReference type="PANTHER" id="PTHR43685">
    <property type="entry name" value="GLYCOSYLTRANSFERASE"/>
    <property type="match status" value="1"/>
</dbReference>
<organism evidence="2 3">
    <name type="scientific">Azospirillum argentinense</name>
    <dbReference type="NCBI Taxonomy" id="2970906"/>
    <lineage>
        <taxon>Bacteria</taxon>
        <taxon>Pseudomonadati</taxon>
        <taxon>Pseudomonadota</taxon>
        <taxon>Alphaproteobacteria</taxon>
        <taxon>Rhodospirillales</taxon>
        <taxon>Azospirillaceae</taxon>
        <taxon>Azospirillum</taxon>
    </lineage>
</organism>
<dbReference type="SUPFAM" id="SSF53448">
    <property type="entry name" value="Nucleotide-diphospho-sugar transferases"/>
    <property type="match status" value="1"/>
</dbReference>
<reference evidence="2 3" key="1">
    <citation type="submission" date="2024-11" db="EMBL/GenBank/DDBJ databases">
        <title>Draft genome sequences of two bacteria associated to sugarcane roots in Colombia.</title>
        <authorList>
            <person name="Pardo-Diaz S."/>
            <person name="Masmela-Mendoza J."/>
            <person name="Delgadillo-Duran P."/>
            <person name="Bautista E.J."/>
            <person name="Rojas-Tapias D.F."/>
        </authorList>
    </citation>
    <scope>NUCLEOTIDE SEQUENCE [LARGE SCALE GENOMIC DNA]</scope>
    <source>
        <strain evidence="2 3">Ap18</strain>
    </source>
</reference>
<dbReference type="EMBL" id="JBJLSN010000021">
    <property type="protein sequence ID" value="MFL7902629.1"/>
    <property type="molecule type" value="Genomic_DNA"/>
</dbReference>
<dbReference type="CDD" id="cd00761">
    <property type="entry name" value="Glyco_tranf_GTA_type"/>
    <property type="match status" value="1"/>
</dbReference>
<dbReference type="RefSeq" id="WP_149650795.1">
    <property type="nucleotide sequence ID" value="NZ_JBJLSN010000021.1"/>
</dbReference>
<name>A0ABW8V931_9PROT</name>
<dbReference type="InterPro" id="IPR001173">
    <property type="entry name" value="Glyco_trans_2-like"/>
</dbReference>
<sequence>MISIIIATYDRPASLKQCLDHVERQSALALVGEIIIVDDASPTDDTRAVVEGHTLHPLVRFQRRTVNGGPGPARNDAIDIACYPTTLFLDDDILLAPGTLAKLDESGLPSTRKDPSLIGHVAWDNSTTVTPFMQWMTDGGPLFPYARITDHDDCHWCHYVTSLAVSSTELVKMERFTDRLRCRYEDLELGYRLQRRHGNRLRYVAGATAGDLHGRGLAEWLLALRRIEADLVLLSAMTGDEMADAFGIIRAKALTSFATRPLRIASSLIRTLEPQMLLPLRFDRYYGDLWEWQSLSQSYRIIQNFFRILAIRDALGLAPLTAVDTETDSASFAEQLIANLNFPATRAEFGA</sequence>
<dbReference type="GO" id="GO:0016757">
    <property type="term" value="F:glycosyltransferase activity"/>
    <property type="evidence" value="ECO:0007669"/>
    <property type="project" value="UniProtKB-KW"/>
</dbReference>
<dbReference type="Gene3D" id="3.90.550.10">
    <property type="entry name" value="Spore Coat Polysaccharide Biosynthesis Protein SpsA, Chain A"/>
    <property type="match status" value="1"/>
</dbReference>
<keyword evidence="2" id="KW-0328">Glycosyltransferase</keyword>
<accession>A0ABW8V931</accession>
<proteinExistence type="predicted"/>
<evidence type="ECO:0000259" key="1">
    <source>
        <dbReference type="Pfam" id="PF00535"/>
    </source>
</evidence>
<protein>
    <submittedName>
        <fullName evidence="2">Glycosyltransferase family 2 protein</fullName>
        <ecNumber evidence="2">2.4.-.-</ecNumber>
    </submittedName>
</protein>
<evidence type="ECO:0000313" key="2">
    <source>
        <dbReference type="EMBL" id="MFL7902629.1"/>
    </source>
</evidence>
<keyword evidence="3" id="KW-1185">Reference proteome</keyword>
<dbReference type="EC" id="2.4.-.-" evidence="2"/>
<feature type="domain" description="Glycosyltransferase 2-like" evidence="1">
    <location>
        <begin position="3"/>
        <end position="103"/>
    </location>
</feature>